<dbReference type="PANTHER" id="PTHR10404:SF77">
    <property type="entry name" value="GLUTAMATE CARBOXYPEPTIDASE 2 HOMOLOG"/>
    <property type="match status" value="1"/>
</dbReference>
<dbReference type="OrthoDB" id="5841748at2759"/>
<dbReference type="Proteomes" id="UP000728032">
    <property type="component" value="Unassembled WGS sequence"/>
</dbReference>
<protein>
    <submittedName>
        <fullName evidence="2">Uncharacterized protein</fullName>
    </submittedName>
</protein>
<dbReference type="SUPFAM" id="SSF53187">
    <property type="entry name" value="Zn-dependent exopeptidases"/>
    <property type="match status" value="1"/>
</dbReference>
<feature type="compositionally biased region" description="Polar residues" evidence="1">
    <location>
        <begin position="156"/>
        <end position="168"/>
    </location>
</feature>
<dbReference type="EMBL" id="CAJPVJ010016933">
    <property type="protein sequence ID" value="CAG2176418.1"/>
    <property type="molecule type" value="Genomic_DNA"/>
</dbReference>
<feature type="region of interest" description="Disordered" evidence="1">
    <location>
        <begin position="156"/>
        <end position="185"/>
    </location>
</feature>
<name>A0A7R9QWC9_9ACAR</name>
<dbReference type="PANTHER" id="PTHR10404">
    <property type="entry name" value="N-ACETYLATED-ALPHA-LINKED ACIDIC DIPEPTIDASE"/>
    <property type="match status" value="1"/>
</dbReference>
<dbReference type="InterPro" id="IPR039373">
    <property type="entry name" value="Peptidase_M28B"/>
</dbReference>
<evidence type="ECO:0000313" key="3">
    <source>
        <dbReference type="Proteomes" id="UP000728032"/>
    </source>
</evidence>
<organism evidence="2">
    <name type="scientific">Oppiella nova</name>
    <dbReference type="NCBI Taxonomy" id="334625"/>
    <lineage>
        <taxon>Eukaryota</taxon>
        <taxon>Metazoa</taxon>
        <taxon>Ecdysozoa</taxon>
        <taxon>Arthropoda</taxon>
        <taxon>Chelicerata</taxon>
        <taxon>Arachnida</taxon>
        <taxon>Acari</taxon>
        <taxon>Acariformes</taxon>
        <taxon>Sarcoptiformes</taxon>
        <taxon>Oribatida</taxon>
        <taxon>Brachypylina</taxon>
        <taxon>Oppioidea</taxon>
        <taxon>Oppiidae</taxon>
        <taxon>Oppiella</taxon>
    </lineage>
</organism>
<proteinExistence type="predicted"/>
<dbReference type="Gene3D" id="3.40.630.10">
    <property type="entry name" value="Zn peptidases"/>
    <property type="match status" value="1"/>
</dbReference>
<gene>
    <name evidence="2" type="ORF">ONB1V03_LOCUS15852</name>
</gene>
<evidence type="ECO:0000313" key="2">
    <source>
        <dbReference type="EMBL" id="CAD7659256.1"/>
    </source>
</evidence>
<keyword evidence="3" id="KW-1185">Reference proteome</keyword>
<evidence type="ECO:0000256" key="1">
    <source>
        <dbReference type="SAM" id="MobiDB-lite"/>
    </source>
</evidence>
<dbReference type="AlphaFoldDB" id="A0A7R9QWC9"/>
<sequence>MPFLQISGVPVIDMYYDCDDSSHIKCYPLYHTMYDTFNLISNLTDKGFKYSKALTQIWAEMLRSLSDSPLLPFRDSLQYYPHFLYLALDDLKNNFMYEAIDDFDSAVNWFINSSQIVSMADAINMNGVTESLAYHSQQHYLTVPSLMATHMTPINDSQQMSCSENGQNKPHDSLDTPPVMDTTSNPFGCTSFSILNINDQ</sequence>
<accession>A0A7R9QWC9</accession>
<dbReference type="EMBL" id="OC931758">
    <property type="protein sequence ID" value="CAD7659256.1"/>
    <property type="molecule type" value="Genomic_DNA"/>
</dbReference>
<dbReference type="GO" id="GO:0004180">
    <property type="term" value="F:carboxypeptidase activity"/>
    <property type="evidence" value="ECO:0007669"/>
    <property type="project" value="TreeGrafter"/>
</dbReference>
<reference evidence="2" key="1">
    <citation type="submission" date="2020-11" db="EMBL/GenBank/DDBJ databases">
        <authorList>
            <person name="Tran Van P."/>
        </authorList>
    </citation>
    <scope>NUCLEOTIDE SEQUENCE</scope>
</reference>